<accession>A0AAD3CPQ1</accession>
<dbReference type="GO" id="GO:0006357">
    <property type="term" value="P:regulation of transcription by RNA polymerase II"/>
    <property type="evidence" value="ECO:0007669"/>
    <property type="project" value="TreeGrafter"/>
</dbReference>
<feature type="compositionally biased region" description="Polar residues" evidence="4">
    <location>
        <begin position="485"/>
        <end position="495"/>
    </location>
</feature>
<evidence type="ECO:0000259" key="5">
    <source>
        <dbReference type="SMART" id="SM00249"/>
    </source>
</evidence>
<feature type="compositionally biased region" description="Polar residues" evidence="4">
    <location>
        <begin position="767"/>
        <end position="783"/>
    </location>
</feature>
<dbReference type="Gene3D" id="3.30.40.10">
    <property type="entry name" value="Zinc/RING finger domain, C3HC4 (zinc finger)"/>
    <property type="match status" value="2"/>
</dbReference>
<feature type="compositionally biased region" description="Low complexity" evidence="4">
    <location>
        <begin position="582"/>
        <end position="608"/>
    </location>
</feature>
<feature type="compositionally biased region" description="Low complexity" evidence="4">
    <location>
        <begin position="736"/>
        <end position="759"/>
    </location>
</feature>
<dbReference type="PANTHER" id="PTHR13793:SF107">
    <property type="entry name" value="BROMODOMAIN-CONTAINING PROTEIN HOMOLOG"/>
    <property type="match status" value="1"/>
</dbReference>
<dbReference type="PANTHER" id="PTHR13793">
    <property type="entry name" value="PHD FINGER PROTEINS"/>
    <property type="match status" value="1"/>
</dbReference>
<organism evidence="6 7">
    <name type="scientific">Chaetoceros tenuissimus</name>
    <dbReference type="NCBI Taxonomy" id="426638"/>
    <lineage>
        <taxon>Eukaryota</taxon>
        <taxon>Sar</taxon>
        <taxon>Stramenopiles</taxon>
        <taxon>Ochrophyta</taxon>
        <taxon>Bacillariophyta</taxon>
        <taxon>Coscinodiscophyceae</taxon>
        <taxon>Chaetocerotophycidae</taxon>
        <taxon>Chaetocerotales</taxon>
        <taxon>Chaetocerotaceae</taxon>
        <taxon>Chaetoceros</taxon>
    </lineage>
</organism>
<feature type="compositionally biased region" description="Polar residues" evidence="4">
    <location>
        <begin position="326"/>
        <end position="359"/>
    </location>
</feature>
<keyword evidence="1" id="KW-0479">Metal-binding</keyword>
<feature type="compositionally biased region" description="Low complexity" evidence="4">
    <location>
        <begin position="637"/>
        <end position="649"/>
    </location>
</feature>
<feature type="compositionally biased region" description="Polar residues" evidence="4">
    <location>
        <begin position="294"/>
        <end position="305"/>
    </location>
</feature>
<keyword evidence="7" id="KW-1185">Reference proteome</keyword>
<protein>
    <recommendedName>
        <fullName evidence="5">Zinc finger PHD-type domain-containing protein</fullName>
    </recommendedName>
</protein>
<feature type="region of interest" description="Disordered" evidence="4">
    <location>
        <begin position="1232"/>
        <end position="1272"/>
    </location>
</feature>
<gene>
    <name evidence="6" type="ORF">CTEN210_05292</name>
</gene>
<dbReference type="EMBL" id="BLLK01000029">
    <property type="protein sequence ID" value="GFH48816.1"/>
    <property type="molecule type" value="Genomic_DNA"/>
</dbReference>
<feature type="compositionally biased region" description="Polar residues" evidence="4">
    <location>
        <begin position="790"/>
        <end position="814"/>
    </location>
</feature>
<feature type="domain" description="Zinc finger PHD-type" evidence="5">
    <location>
        <begin position="905"/>
        <end position="957"/>
    </location>
</feature>
<feature type="region of interest" description="Disordered" evidence="4">
    <location>
        <begin position="479"/>
        <end position="842"/>
    </location>
</feature>
<feature type="region of interest" description="Disordered" evidence="4">
    <location>
        <begin position="231"/>
        <end position="390"/>
    </location>
</feature>
<comment type="caution">
    <text evidence="6">The sequence shown here is derived from an EMBL/GenBank/DDBJ whole genome shotgun (WGS) entry which is preliminary data.</text>
</comment>
<feature type="compositionally biased region" description="Polar residues" evidence="4">
    <location>
        <begin position="367"/>
        <end position="389"/>
    </location>
</feature>
<dbReference type="SUPFAM" id="SSF57903">
    <property type="entry name" value="FYVE/PHD zinc finger"/>
    <property type="match status" value="1"/>
</dbReference>
<proteinExistence type="predicted"/>
<dbReference type="InterPro" id="IPR001965">
    <property type="entry name" value="Znf_PHD"/>
</dbReference>
<feature type="compositionally biased region" description="Low complexity" evidence="4">
    <location>
        <begin position="316"/>
        <end position="325"/>
    </location>
</feature>
<feature type="compositionally biased region" description="Polar residues" evidence="4">
    <location>
        <begin position="657"/>
        <end position="673"/>
    </location>
</feature>
<reference evidence="6 7" key="1">
    <citation type="journal article" date="2021" name="Sci. Rep.">
        <title>The genome of the diatom Chaetoceros tenuissimus carries an ancient integrated fragment of an extant virus.</title>
        <authorList>
            <person name="Hongo Y."/>
            <person name="Kimura K."/>
            <person name="Takaki Y."/>
            <person name="Yoshida Y."/>
            <person name="Baba S."/>
            <person name="Kobayashi G."/>
            <person name="Nagasaki K."/>
            <person name="Hano T."/>
            <person name="Tomaru Y."/>
        </authorList>
    </citation>
    <scope>NUCLEOTIDE SEQUENCE [LARGE SCALE GENOMIC DNA]</scope>
    <source>
        <strain evidence="6 7">NIES-3715</strain>
    </source>
</reference>
<evidence type="ECO:0000256" key="3">
    <source>
        <dbReference type="ARBA" id="ARBA00022833"/>
    </source>
</evidence>
<dbReference type="InterPro" id="IPR013083">
    <property type="entry name" value="Znf_RING/FYVE/PHD"/>
</dbReference>
<feature type="compositionally biased region" description="Low complexity" evidence="4">
    <location>
        <begin position="692"/>
        <end position="718"/>
    </location>
</feature>
<dbReference type="Proteomes" id="UP001054902">
    <property type="component" value="Unassembled WGS sequence"/>
</dbReference>
<evidence type="ECO:0000256" key="2">
    <source>
        <dbReference type="ARBA" id="ARBA00022771"/>
    </source>
</evidence>
<evidence type="ECO:0000313" key="6">
    <source>
        <dbReference type="EMBL" id="GFH48816.1"/>
    </source>
</evidence>
<feature type="region of interest" description="Disordered" evidence="4">
    <location>
        <begin position="859"/>
        <end position="894"/>
    </location>
</feature>
<sequence length="1393" mass="154642">MQDIYENSYTTHTIVVKGGLNERLGLTFAPDFSIKEVTKESQCFGKIFPNDRIVAVEHDVIEGIIDKDQLVGTIKKYLKSGHDFKILVKRQTMGQSGDPAHPAIQNQEACIYSGQQVSMNQNTNVNALNASNAYFVQGNDGTHQPQPERQQMNAQGMEVQRAMQQYQHQMLMQQHHQQHLYQQHQYQQNLYQQQTYQQHQMLQQGNVTQHHEVGSIVQPVRNDVYQMAKGITEQELSTGETSTIRKMTTNEEQTSTGNKEDLSPAPDSSPKENQSKINPSDSTRIDNRAMIKSSKITPKLSQSTAAKDVREGIIDVSSVPPSQSSRNSKQLKGVTQTSDSISKQMNVRSAESKTMQKSSQSEKKTEVSPTQTSPTEEGAITTTANSESENMVKTEEFKKITLNVEKGSLGVRVDFADIIVITKVRPESQLVNIAKAGDVILSFKINGHEHNKWTSKEMFLAFMLEKTDEKKTIVLGRRTKEKGTISRNSKALPQETNTCQDTDTTMRTTTDGKESSSSISKAPPEETNTLGTTIDGKESSSSISKALPQETNTCQDTDTTMRTTVDGKESSSSISKAPPEETNTCQDTDTTMRTTIDVKESSSSISKESPQETNTLGTTIDGKESSSSISKALPQETNTCQDTDTTMRTTVDDKESSSSISKAPPEETNTLGTTIDGKESSSSISKALPQETNTCQDTDTTMRTTIDGKESSSSISKESPQETNTLGTTIDDKESSSSISKALPQETNTCQDTDTTMRTTVDDKESSSSISKAPPEETNTLGTTIDGKESSSSISKVPPQETNTCQDIDTTMRTTIDGKESSSSISKVPPQETNTCQDNDKGTSKQCVLDNDIVANVNHQKKAASNPNSEKRETHHKDTGLEDHLPNSKGQNLDNLESNYDKSLYCDICEKKDGYHNMVIQKCCQCGVCVHEECYMMATEGVPSGKKFEDWKCHACKSVGKSVNAKFGNAVKRVKIQSRPMKCALCNISKSLHAMHPLYNTHGKEGLPLGASTKFADEGIVWVHTTCASALGLHAQCTGIVFGCYEDGRYEGDEEDEDEEDEVEISLELDLHHYQNGKRNISPIIHHFVIDRIDERSKGILKDLQSQLICTVCKKQSFNSNKIPIQCHAKDCHSAFHVGCARWGSTQAVYNFFPGLNHVDEVSACFCPKHKSLARLKHDKSEDTYEFQTKSEAERKGAHALCVGEDGYIFDVDASSDEGDSEMEDVLDEELEMSGKRNKKRKKLMDDKSKQVKRRKEKNKIDPPQKGDGSVTTKYFEKKGEIAENSKNMIDDLASLLKSSSSNPKKALKRIRSHYKEKLSPGIYKKCKEKTEERMLQMVTDACARQQTHTRQAIPKKGKVPERKKASGPENPWKDLFYPHFQFGNVLPSGWTR</sequence>
<feature type="compositionally biased region" description="Polar residues" evidence="4">
    <location>
        <begin position="821"/>
        <end position="837"/>
    </location>
</feature>
<feature type="compositionally biased region" description="Low complexity" evidence="4">
    <location>
        <begin position="551"/>
        <end position="564"/>
    </location>
</feature>
<evidence type="ECO:0000256" key="4">
    <source>
        <dbReference type="SAM" id="MobiDB-lite"/>
    </source>
</evidence>
<feature type="compositionally biased region" description="Low complexity" evidence="4">
    <location>
        <begin position="496"/>
        <end position="509"/>
    </location>
</feature>
<keyword evidence="2" id="KW-0863">Zinc-finger</keyword>
<feature type="domain" description="Zinc finger PHD-type" evidence="5">
    <location>
        <begin position="1109"/>
        <end position="1171"/>
    </location>
</feature>
<feature type="compositionally biased region" description="Basic and acidic residues" evidence="4">
    <location>
        <begin position="869"/>
        <end position="886"/>
    </location>
</feature>
<dbReference type="InterPro" id="IPR011011">
    <property type="entry name" value="Znf_FYVE_PHD"/>
</dbReference>
<dbReference type="GO" id="GO:0008270">
    <property type="term" value="F:zinc ion binding"/>
    <property type="evidence" value="ECO:0007669"/>
    <property type="project" value="UniProtKB-KW"/>
</dbReference>
<evidence type="ECO:0000313" key="7">
    <source>
        <dbReference type="Proteomes" id="UP001054902"/>
    </source>
</evidence>
<dbReference type="SMART" id="SM00249">
    <property type="entry name" value="PHD"/>
    <property type="match status" value="2"/>
</dbReference>
<feature type="region of interest" description="Disordered" evidence="4">
    <location>
        <begin position="1346"/>
        <end position="1374"/>
    </location>
</feature>
<evidence type="ECO:0000256" key="1">
    <source>
        <dbReference type="ARBA" id="ARBA00022723"/>
    </source>
</evidence>
<keyword evidence="3" id="KW-0862">Zinc</keyword>
<dbReference type="InterPro" id="IPR050701">
    <property type="entry name" value="Histone_Mod_Regulator"/>
</dbReference>
<name>A0AAD3CPQ1_9STRA</name>
<feature type="compositionally biased region" description="Polar residues" evidence="4">
    <location>
        <begin position="515"/>
        <end position="532"/>
    </location>
</feature>
<feature type="compositionally biased region" description="Polar residues" evidence="4">
    <location>
        <begin position="234"/>
        <end position="257"/>
    </location>
</feature>